<dbReference type="InterPro" id="IPR036811">
    <property type="entry name" value="Ubol_cytC_Rdtase_hinge_dom_sf"/>
</dbReference>
<dbReference type="OrthoDB" id="405848at2759"/>
<dbReference type="GO" id="GO:0005743">
    <property type="term" value="C:mitochondrial inner membrane"/>
    <property type="evidence" value="ECO:0007669"/>
    <property type="project" value="UniProtKB-SubCell"/>
</dbReference>
<comment type="subcellular location">
    <subcellularLocation>
        <location evidence="1">Mitochondrion inner membrane</location>
        <topology evidence="1">Peripheral membrane protein</topology>
        <orientation evidence="1">Intermembrane side</orientation>
    </subcellularLocation>
</comment>
<keyword evidence="14" id="KW-1185">Reference proteome</keyword>
<keyword evidence="4 10" id="KW-0679">Respiratory chain</keyword>
<dbReference type="InterPro" id="IPR003422">
    <property type="entry name" value="Cyt_b-c1_6"/>
</dbReference>
<evidence type="ECO:0000256" key="3">
    <source>
        <dbReference type="ARBA" id="ARBA00022448"/>
    </source>
</evidence>
<keyword evidence="5 10" id="KW-0999">Mitochondrion inner membrane</keyword>
<dbReference type="PANTHER" id="PTHR15336:SF0">
    <property type="entry name" value="CYTOCHROME B-C1 COMPLEX SUBUNIT 6, MITOCHONDRIAL"/>
    <property type="match status" value="1"/>
</dbReference>
<feature type="domain" description="Ubiquinol-cytochrome C reductase hinge" evidence="12">
    <location>
        <begin position="6"/>
        <end position="69"/>
    </location>
</feature>
<feature type="disulfide bond" evidence="11">
    <location>
        <begin position="31"/>
        <end position="45"/>
    </location>
</feature>
<evidence type="ECO:0000313" key="13">
    <source>
        <dbReference type="EMBL" id="CAF0704314.1"/>
    </source>
</evidence>
<keyword evidence="9 11" id="KW-1015">Disulfide bond</keyword>
<sequence length="69" mass="7824">MSEVVDPAVELREKCANEPQCRPAKEKLEECTKRVNSHPGTTENCQEELFDFLRCVDACVAPKLFAKLK</sequence>
<organism evidence="13 14">
    <name type="scientific">Brachionus calyciflorus</name>
    <dbReference type="NCBI Taxonomy" id="104777"/>
    <lineage>
        <taxon>Eukaryota</taxon>
        <taxon>Metazoa</taxon>
        <taxon>Spiralia</taxon>
        <taxon>Gnathifera</taxon>
        <taxon>Rotifera</taxon>
        <taxon>Eurotatoria</taxon>
        <taxon>Monogononta</taxon>
        <taxon>Pseudotrocha</taxon>
        <taxon>Ploima</taxon>
        <taxon>Brachionidae</taxon>
        <taxon>Brachionus</taxon>
    </lineage>
</organism>
<dbReference type="InterPro" id="IPR023184">
    <property type="entry name" value="Ubol_cytC_Rdtase_hinge_dom"/>
</dbReference>
<evidence type="ECO:0000256" key="8">
    <source>
        <dbReference type="ARBA" id="ARBA00023136"/>
    </source>
</evidence>
<dbReference type="Gene3D" id="1.10.287.20">
    <property type="entry name" value="Ubiquinol-cytochrome C reductase hinge domain"/>
    <property type="match status" value="1"/>
</dbReference>
<proteinExistence type="inferred from homology"/>
<evidence type="ECO:0000259" key="12">
    <source>
        <dbReference type="Pfam" id="PF02320"/>
    </source>
</evidence>
<evidence type="ECO:0000256" key="7">
    <source>
        <dbReference type="ARBA" id="ARBA00023128"/>
    </source>
</evidence>
<evidence type="ECO:0000256" key="1">
    <source>
        <dbReference type="ARBA" id="ARBA00004137"/>
    </source>
</evidence>
<evidence type="ECO:0000313" key="14">
    <source>
        <dbReference type="Proteomes" id="UP000663879"/>
    </source>
</evidence>
<evidence type="ECO:0000256" key="9">
    <source>
        <dbReference type="ARBA" id="ARBA00023157"/>
    </source>
</evidence>
<comment type="similarity">
    <text evidence="2 10">Belongs to the UQCRH/QCR6 family.</text>
</comment>
<comment type="caution">
    <text evidence="13">The sequence shown here is derived from an EMBL/GenBank/DDBJ whole genome shotgun (WGS) entry which is preliminary data.</text>
</comment>
<dbReference type="Pfam" id="PF02320">
    <property type="entry name" value="UCR_hinge"/>
    <property type="match status" value="1"/>
</dbReference>
<dbReference type="AlphaFoldDB" id="A0A813M0J1"/>
<dbReference type="SUPFAM" id="SSF81531">
    <property type="entry name" value="Non-heme 11 kDa protein of cytochrome bc1 complex (Ubiquinol-cytochrome c reductase)"/>
    <property type="match status" value="1"/>
</dbReference>
<keyword evidence="8 10" id="KW-0472">Membrane</keyword>
<reference evidence="13" key="1">
    <citation type="submission" date="2021-02" db="EMBL/GenBank/DDBJ databases">
        <authorList>
            <person name="Nowell W R."/>
        </authorList>
    </citation>
    <scope>NUCLEOTIDE SEQUENCE</scope>
    <source>
        <strain evidence="13">Ploen Becks lab</strain>
    </source>
</reference>
<dbReference type="Proteomes" id="UP000663879">
    <property type="component" value="Unassembled WGS sequence"/>
</dbReference>
<dbReference type="PIRSF" id="PIRSF000019">
    <property type="entry name" value="Bc1_11K"/>
    <property type="match status" value="1"/>
</dbReference>
<keyword evidence="3 10" id="KW-0813">Transport</keyword>
<evidence type="ECO:0000256" key="6">
    <source>
        <dbReference type="ARBA" id="ARBA00022982"/>
    </source>
</evidence>
<accession>A0A813M0J1</accession>
<evidence type="ECO:0000256" key="2">
    <source>
        <dbReference type="ARBA" id="ARBA00006498"/>
    </source>
</evidence>
<name>A0A813M0J1_9BILA</name>
<keyword evidence="7 10" id="KW-0496">Mitochondrion</keyword>
<dbReference type="GO" id="GO:0006122">
    <property type="term" value="P:mitochondrial electron transport, ubiquinol to cytochrome c"/>
    <property type="evidence" value="ECO:0007669"/>
    <property type="project" value="InterPro"/>
</dbReference>
<keyword evidence="6 10" id="KW-0249">Electron transport</keyword>
<evidence type="ECO:0000256" key="11">
    <source>
        <dbReference type="PIRSR" id="PIRSR000019-1"/>
    </source>
</evidence>
<gene>
    <name evidence="13" type="ORF">OXX778_LOCUS132</name>
</gene>
<evidence type="ECO:0000256" key="10">
    <source>
        <dbReference type="PIRNR" id="PIRNR000019"/>
    </source>
</evidence>
<comment type="function">
    <text evidence="10">Component of the ubiquinol-cytochrome c oxidoreductase, a multisubunit transmembrane complex that is part of the mitochondrial electron transport chain which drives oxidative phosphorylation.</text>
</comment>
<dbReference type="EMBL" id="CAJNOC010000006">
    <property type="protein sequence ID" value="CAF0704314.1"/>
    <property type="molecule type" value="Genomic_DNA"/>
</dbReference>
<dbReference type="PANTHER" id="PTHR15336">
    <property type="entry name" value="UBIQUINOL-CYTOCHROME C REDUCTASE COMPLEX 7.8 KDA PROTEIN"/>
    <property type="match status" value="1"/>
</dbReference>
<dbReference type="FunFam" id="1.10.287.20:FF:000001">
    <property type="entry name" value="Cytochrome b-c1 complex subunit 6"/>
    <property type="match status" value="1"/>
</dbReference>
<feature type="disulfide bond" evidence="11">
    <location>
        <begin position="15"/>
        <end position="59"/>
    </location>
</feature>
<evidence type="ECO:0000256" key="4">
    <source>
        <dbReference type="ARBA" id="ARBA00022660"/>
    </source>
</evidence>
<evidence type="ECO:0000256" key="5">
    <source>
        <dbReference type="ARBA" id="ARBA00022792"/>
    </source>
</evidence>
<protein>
    <recommendedName>
        <fullName evidence="10">Cytochrome b-c1 complex subunit 6</fullName>
    </recommendedName>
</protein>